<dbReference type="InterPro" id="IPR020901">
    <property type="entry name" value="Prtase_inh_Kunz-CS"/>
</dbReference>
<dbReference type="GO" id="GO:0004867">
    <property type="term" value="F:serine-type endopeptidase inhibitor activity"/>
    <property type="evidence" value="ECO:0007669"/>
    <property type="project" value="UniProtKB-KW"/>
</dbReference>
<feature type="compositionally biased region" description="Gly residues" evidence="29">
    <location>
        <begin position="432"/>
        <end position="442"/>
    </location>
</feature>
<evidence type="ECO:0000313" key="31">
    <source>
        <dbReference type="EMBL" id="KAK9392224.1"/>
    </source>
</evidence>
<dbReference type="AlphaFoldDB" id="A0AAW1AQY5"/>
<evidence type="ECO:0000256" key="12">
    <source>
        <dbReference type="ARBA" id="ARBA00022525"/>
    </source>
</evidence>
<dbReference type="Gene3D" id="2.40.128.20">
    <property type="match status" value="1"/>
</dbReference>
<dbReference type="InterPro" id="IPR000566">
    <property type="entry name" value="Lipocln_cytosolic_FA-bd_dom"/>
</dbReference>
<comment type="caution">
    <text evidence="31">The sequence shown here is derived from an EMBL/GenBank/DDBJ whole genome shotgun (WGS) entry which is preliminary data.</text>
</comment>
<dbReference type="Pfam" id="PF00014">
    <property type="entry name" value="Kunitz_BPTI"/>
    <property type="match status" value="2"/>
</dbReference>
<dbReference type="GO" id="GO:0005829">
    <property type="term" value="C:cytosol"/>
    <property type="evidence" value="ECO:0007669"/>
    <property type="project" value="UniProtKB-SubCell"/>
</dbReference>
<keyword evidence="12" id="KW-0964">Secreted</keyword>
<keyword evidence="18" id="KW-0999">Mitochondrion inner membrane</keyword>
<dbReference type="InterPro" id="IPR029856">
    <property type="entry name" value="AMBP"/>
</dbReference>
<keyword evidence="23" id="KW-0560">Oxidoreductase</keyword>
<dbReference type="Pfam" id="PF00061">
    <property type="entry name" value="Lipocalin"/>
    <property type="match status" value="1"/>
</dbReference>
<sequence>MLEKQSRPIAAQELPAEAEQSRSTATAMKPPVLLLVCATVLLSTSGSPVAPADPIQIQRDFDEARVYGKWYAIALGTTCKWLKKYKEHYLMGTLMVAPGDTSNELSVTSTRLRQGTCSQAVGVYQKSSTPGKYHYYNSRWETHTEGYVARTNYDEYAFLAWKKNSSYGYTVTTQLYGRSPHLPQDLIEAFREFSVTLGIPQDSIFTLTETGECVPPQPELNVQRDRRSTWDEEAGSADGSPSFGGGNREDFCLQPKDAGPCLGMELRYFYNTTSQNCERFFYGGCRGNQNNFPSERGCLQTCRTEAACRLPIIPGEPCKDTFWAFDAKQGKCLTFRGCGGNANKFYLEKECQEYCGLLPSDGEEFLRPSALRAGLGQSPRSYLKDPWPWGSRQGNGVAPEGAGPWEITPEPEGAPRGSGNQPISGKKRARQGGSGWSGGGGEETQEEGLNETLSANSRGRGLSSSGQPHQDEGMGKAPRSQKVLPPRRSTLHGGKGGALRSGRGGPG</sequence>
<evidence type="ECO:0000256" key="2">
    <source>
        <dbReference type="ARBA" id="ARBA00004202"/>
    </source>
</evidence>
<comment type="similarity">
    <text evidence="7">In the N-terminal section; belongs to the calycin superfamily. Lipocalin family.</text>
</comment>
<reference evidence="31 32" key="1">
    <citation type="journal article" date="2024" name="Proc. Natl. Acad. Sci. U.S.A.">
        <title>The genetic regulatory architecture and epigenomic basis for age-related changes in rattlesnake venom.</title>
        <authorList>
            <person name="Hogan M.P."/>
            <person name="Holding M.L."/>
            <person name="Nystrom G.S."/>
            <person name="Colston T.J."/>
            <person name="Bartlett D.A."/>
            <person name="Mason A.J."/>
            <person name="Ellsworth S.A."/>
            <person name="Rautsaw R.M."/>
            <person name="Lawrence K.C."/>
            <person name="Strickland J.L."/>
            <person name="He B."/>
            <person name="Fraser P."/>
            <person name="Margres M.J."/>
            <person name="Gilbert D.M."/>
            <person name="Gibbs H.L."/>
            <person name="Parkinson C.L."/>
            <person name="Rokyta D.R."/>
        </authorList>
    </citation>
    <scope>NUCLEOTIDE SEQUENCE [LARGE SCALE GENOMIC DNA]</scope>
    <source>
        <strain evidence="31">DRR0105</strain>
    </source>
</reference>
<dbReference type="SUPFAM" id="SSF57362">
    <property type="entry name" value="BPTI-like"/>
    <property type="match status" value="2"/>
</dbReference>
<keyword evidence="26" id="KW-1015">Disulfide bond</keyword>
<evidence type="ECO:0000256" key="6">
    <source>
        <dbReference type="ARBA" id="ARBA00004637"/>
    </source>
</evidence>
<evidence type="ECO:0000256" key="10">
    <source>
        <dbReference type="ARBA" id="ARBA00022475"/>
    </source>
</evidence>
<feature type="region of interest" description="Disordered" evidence="29">
    <location>
        <begin position="216"/>
        <end position="246"/>
    </location>
</feature>
<evidence type="ECO:0000256" key="17">
    <source>
        <dbReference type="ARBA" id="ARBA00022737"/>
    </source>
</evidence>
<keyword evidence="21" id="KW-0654">Proteoglycan</keyword>
<evidence type="ECO:0000256" key="9">
    <source>
        <dbReference type="ARBA" id="ARBA00018905"/>
    </source>
</evidence>
<keyword evidence="15" id="KW-0646">Protease inhibitor</keyword>
<evidence type="ECO:0000256" key="16">
    <source>
        <dbReference type="ARBA" id="ARBA00022729"/>
    </source>
</evidence>
<keyword evidence="17" id="KW-0677">Repeat</keyword>
<evidence type="ECO:0000256" key="18">
    <source>
        <dbReference type="ARBA" id="ARBA00022792"/>
    </source>
</evidence>
<dbReference type="InterPro" id="IPR022272">
    <property type="entry name" value="Lipocalin_CS"/>
</dbReference>
<keyword evidence="13" id="KW-0272">Extracellular matrix</keyword>
<evidence type="ECO:0000256" key="20">
    <source>
        <dbReference type="ARBA" id="ARBA00022900"/>
    </source>
</evidence>
<feature type="compositionally biased region" description="Polar residues" evidence="29">
    <location>
        <begin position="454"/>
        <end position="468"/>
    </location>
</feature>
<evidence type="ECO:0000256" key="5">
    <source>
        <dbReference type="ARBA" id="ARBA00004514"/>
    </source>
</evidence>
<evidence type="ECO:0000256" key="14">
    <source>
        <dbReference type="ARBA" id="ARBA00022685"/>
    </source>
</evidence>
<dbReference type="PRINTS" id="PR01215">
    <property type="entry name" value="A1MCGLOBULIN"/>
</dbReference>
<feature type="region of interest" description="Disordered" evidence="29">
    <location>
        <begin position="376"/>
        <end position="507"/>
    </location>
</feature>
<keyword evidence="27" id="KW-0325">Glycoprotein</keyword>
<evidence type="ECO:0000256" key="19">
    <source>
        <dbReference type="ARBA" id="ARBA00022824"/>
    </source>
</evidence>
<dbReference type="PRINTS" id="PR00179">
    <property type="entry name" value="LIPOCALIN"/>
</dbReference>
<evidence type="ECO:0000256" key="27">
    <source>
        <dbReference type="ARBA" id="ARBA00023180"/>
    </source>
</evidence>
<feature type="domain" description="BPTI/Kunitz inhibitor" evidence="30">
    <location>
        <begin position="252"/>
        <end position="302"/>
    </location>
</feature>
<dbReference type="PRINTS" id="PR00759">
    <property type="entry name" value="BASICPTASE"/>
</dbReference>
<evidence type="ECO:0000256" key="11">
    <source>
        <dbReference type="ARBA" id="ARBA00022490"/>
    </source>
</evidence>
<feature type="domain" description="BPTI/Kunitz inhibitor" evidence="30">
    <location>
        <begin position="308"/>
        <end position="355"/>
    </location>
</feature>
<dbReference type="CDD" id="cd22596">
    <property type="entry name" value="Kunitz_bikunin_1-like"/>
    <property type="match status" value="1"/>
</dbReference>
<accession>A0AAW1AQY5</accession>
<dbReference type="CDD" id="cd22597">
    <property type="entry name" value="Kunitz_bikunin_2-like"/>
    <property type="match status" value="1"/>
</dbReference>
<organism evidence="31 32">
    <name type="scientific">Crotalus adamanteus</name>
    <name type="common">Eastern diamondback rattlesnake</name>
    <dbReference type="NCBI Taxonomy" id="8729"/>
    <lineage>
        <taxon>Eukaryota</taxon>
        <taxon>Metazoa</taxon>
        <taxon>Chordata</taxon>
        <taxon>Craniata</taxon>
        <taxon>Vertebrata</taxon>
        <taxon>Euteleostomi</taxon>
        <taxon>Lepidosauria</taxon>
        <taxon>Squamata</taxon>
        <taxon>Bifurcata</taxon>
        <taxon>Unidentata</taxon>
        <taxon>Episquamata</taxon>
        <taxon>Toxicofera</taxon>
        <taxon>Serpentes</taxon>
        <taxon>Colubroidea</taxon>
        <taxon>Viperidae</taxon>
        <taxon>Crotalinae</taxon>
        <taxon>Crotalus</taxon>
    </lineage>
</organism>
<keyword evidence="11" id="KW-0963">Cytoplasm</keyword>
<comment type="subcellular location">
    <subcellularLocation>
        <location evidence="2">Cell membrane</location>
        <topology evidence="2">Peripheral membrane protein</topology>
    </subcellularLocation>
    <subcellularLocation>
        <location evidence="5">Cytoplasm</location>
        <location evidence="5">Cytosol</location>
    </subcellularLocation>
    <subcellularLocation>
        <location evidence="3">Endoplasmic reticulum</location>
    </subcellularLocation>
    <subcellularLocation>
        <location evidence="6">Mitochondrion inner membrane</location>
        <topology evidence="6">Peripheral membrane protein</topology>
    </subcellularLocation>
    <subcellularLocation>
        <location evidence="1">Nucleus membrane</location>
    </subcellularLocation>
    <subcellularLocation>
        <location evidence="4">Secreted</location>
        <location evidence="4">Extracellular space</location>
        <location evidence="4">Extracellular matrix</location>
    </subcellularLocation>
</comment>
<dbReference type="PROSITE" id="PS00213">
    <property type="entry name" value="LIPOCALIN"/>
    <property type="match status" value="1"/>
</dbReference>
<dbReference type="PROSITE" id="PS50279">
    <property type="entry name" value="BPTI_KUNITZ_2"/>
    <property type="match status" value="2"/>
</dbReference>
<keyword evidence="16" id="KW-0732">Signal</keyword>
<keyword evidence="10" id="KW-1003">Cell membrane</keyword>
<dbReference type="Gene3D" id="4.10.410.10">
    <property type="entry name" value="Pancreatic trypsin inhibitor Kunitz domain"/>
    <property type="match status" value="2"/>
</dbReference>
<gene>
    <name evidence="31" type="ORF">NXF25_017068</name>
</gene>
<evidence type="ECO:0000256" key="13">
    <source>
        <dbReference type="ARBA" id="ARBA00022530"/>
    </source>
</evidence>
<proteinExistence type="inferred from homology"/>
<dbReference type="GO" id="GO:0016491">
    <property type="term" value="F:oxidoreductase activity"/>
    <property type="evidence" value="ECO:0007669"/>
    <property type="project" value="UniProtKB-KW"/>
</dbReference>
<keyword evidence="32" id="KW-1185">Reference proteome</keyword>
<evidence type="ECO:0000256" key="3">
    <source>
        <dbReference type="ARBA" id="ARBA00004240"/>
    </source>
</evidence>
<dbReference type="SMART" id="SM00131">
    <property type="entry name" value="KU"/>
    <property type="match status" value="2"/>
</dbReference>
<keyword evidence="14" id="KW-0165">Cleavage on pair of basic residues</keyword>
<evidence type="ECO:0000256" key="1">
    <source>
        <dbReference type="ARBA" id="ARBA00004126"/>
    </source>
</evidence>
<evidence type="ECO:0000256" key="15">
    <source>
        <dbReference type="ARBA" id="ARBA00022690"/>
    </source>
</evidence>
<evidence type="ECO:0000256" key="23">
    <source>
        <dbReference type="ARBA" id="ARBA00023002"/>
    </source>
</evidence>
<dbReference type="GO" id="GO:0005743">
    <property type="term" value="C:mitochondrial inner membrane"/>
    <property type="evidence" value="ECO:0007669"/>
    <property type="project" value="UniProtKB-SubCell"/>
</dbReference>
<evidence type="ECO:0000256" key="7">
    <source>
        <dbReference type="ARBA" id="ARBA00008238"/>
    </source>
</evidence>
<keyword evidence="24" id="KW-0496">Mitochondrion</keyword>
<evidence type="ECO:0000256" key="22">
    <source>
        <dbReference type="ARBA" id="ARBA00022991"/>
    </source>
</evidence>
<dbReference type="GO" id="GO:0005783">
    <property type="term" value="C:endoplasmic reticulum"/>
    <property type="evidence" value="ECO:0007669"/>
    <property type="project" value="UniProtKB-SubCell"/>
</dbReference>
<comment type="similarity">
    <text evidence="8">Belongs to the venom Kunitz-type family.</text>
</comment>
<dbReference type="SUPFAM" id="SSF50814">
    <property type="entry name" value="Lipocalins"/>
    <property type="match status" value="1"/>
</dbReference>
<feature type="compositionally biased region" description="Gly residues" evidence="29">
    <location>
        <begin position="493"/>
        <end position="507"/>
    </location>
</feature>
<dbReference type="InterPro" id="IPR002223">
    <property type="entry name" value="Kunitz_BPTI"/>
</dbReference>
<keyword evidence="22" id="KW-0157">Chromophore</keyword>
<evidence type="ECO:0000256" key="29">
    <source>
        <dbReference type="SAM" id="MobiDB-lite"/>
    </source>
</evidence>
<dbReference type="EMBL" id="JAOTOJ010000016">
    <property type="protein sequence ID" value="KAK9392224.1"/>
    <property type="molecule type" value="Genomic_DNA"/>
</dbReference>
<evidence type="ECO:0000256" key="25">
    <source>
        <dbReference type="ARBA" id="ARBA00023136"/>
    </source>
</evidence>
<dbReference type="GO" id="GO:0031965">
    <property type="term" value="C:nuclear membrane"/>
    <property type="evidence" value="ECO:0007669"/>
    <property type="project" value="UniProtKB-SubCell"/>
</dbReference>
<evidence type="ECO:0000256" key="24">
    <source>
        <dbReference type="ARBA" id="ARBA00023128"/>
    </source>
</evidence>
<keyword evidence="25" id="KW-0472">Membrane</keyword>
<protein>
    <recommendedName>
        <fullName evidence="9">Protein AMBP</fullName>
    </recommendedName>
</protein>
<name>A0AAW1AQY5_CROAD</name>
<dbReference type="GO" id="GO:0005886">
    <property type="term" value="C:plasma membrane"/>
    <property type="evidence" value="ECO:0007669"/>
    <property type="project" value="UniProtKB-SubCell"/>
</dbReference>
<dbReference type="PANTHER" id="PTHR46676">
    <property type="entry name" value="PROTEIN AMBP"/>
    <property type="match status" value="1"/>
</dbReference>
<evidence type="ECO:0000256" key="8">
    <source>
        <dbReference type="ARBA" id="ARBA00008415"/>
    </source>
</evidence>
<dbReference type="Proteomes" id="UP001474421">
    <property type="component" value="Unassembled WGS sequence"/>
</dbReference>
<evidence type="ECO:0000256" key="26">
    <source>
        <dbReference type="ARBA" id="ARBA00023157"/>
    </source>
</evidence>
<dbReference type="PROSITE" id="PS00280">
    <property type="entry name" value="BPTI_KUNITZ_1"/>
    <property type="match status" value="1"/>
</dbReference>
<evidence type="ECO:0000256" key="28">
    <source>
        <dbReference type="ARBA" id="ARBA00023242"/>
    </source>
</evidence>
<keyword evidence="20" id="KW-0722">Serine protease inhibitor</keyword>
<feature type="region of interest" description="Disordered" evidence="29">
    <location>
        <begin position="1"/>
        <end position="23"/>
    </location>
</feature>
<keyword evidence="19" id="KW-0256">Endoplasmic reticulum</keyword>
<keyword evidence="28" id="KW-0539">Nucleus</keyword>
<dbReference type="PANTHER" id="PTHR46676:SF1">
    <property type="entry name" value="PROTEIN AMBP"/>
    <property type="match status" value="1"/>
</dbReference>
<dbReference type="InterPro" id="IPR012674">
    <property type="entry name" value="Calycin"/>
</dbReference>
<evidence type="ECO:0000313" key="32">
    <source>
        <dbReference type="Proteomes" id="UP001474421"/>
    </source>
</evidence>
<dbReference type="InterPro" id="IPR002968">
    <property type="entry name" value="A1-microglobln"/>
</dbReference>
<evidence type="ECO:0000256" key="4">
    <source>
        <dbReference type="ARBA" id="ARBA00004498"/>
    </source>
</evidence>
<dbReference type="InterPro" id="IPR036880">
    <property type="entry name" value="Kunitz_BPTI_sf"/>
</dbReference>
<evidence type="ECO:0000256" key="21">
    <source>
        <dbReference type="ARBA" id="ARBA00022974"/>
    </source>
</evidence>
<evidence type="ECO:0000259" key="30">
    <source>
        <dbReference type="PROSITE" id="PS50279"/>
    </source>
</evidence>
<dbReference type="FunFam" id="4.10.410.10:FF:000005">
    <property type="entry name" value="Pancreatic trypsin inhibitor"/>
    <property type="match status" value="1"/>
</dbReference>